<accession>A0A2S6NIT6</accession>
<feature type="signal peptide" evidence="2">
    <location>
        <begin position="1"/>
        <end position="18"/>
    </location>
</feature>
<gene>
    <name evidence="3" type="ORF">CCS01_10195</name>
</gene>
<evidence type="ECO:0000256" key="2">
    <source>
        <dbReference type="SAM" id="SignalP"/>
    </source>
</evidence>
<protein>
    <recommendedName>
        <fullName evidence="5">Lipoprotein</fullName>
    </recommendedName>
</protein>
<keyword evidence="2" id="KW-0732">Signal</keyword>
<dbReference type="OrthoDB" id="7362049at2"/>
<feature type="chain" id="PRO_5015473118" description="Lipoprotein" evidence="2">
    <location>
        <begin position="19"/>
        <end position="122"/>
    </location>
</feature>
<sequence length="122" mass="12904">MKAIFLLCLLPLASCGLPDPVVSGAAAGAGLATVVTIQRTPLDALYSLVTGKDCSVVRMGQGKTYCRPVEPPPEPPAFCTRTLGTLECWQDPASLPDHPHGVADGPATLTPEQEANRVRRWP</sequence>
<reference evidence="3 4" key="1">
    <citation type="journal article" date="2018" name="Arch. Microbiol.">
        <title>New insights into the metabolic potential of the phototrophic purple bacterium Rhodopila globiformis DSM 161(T) from its draft genome sequence and evidence for a vanadium-dependent nitrogenase.</title>
        <authorList>
            <person name="Imhoff J.F."/>
            <person name="Rahn T."/>
            <person name="Kunzel S."/>
            <person name="Neulinger S.C."/>
        </authorList>
    </citation>
    <scope>NUCLEOTIDE SEQUENCE [LARGE SCALE GENOMIC DNA]</scope>
    <source>
        <strain evidence="3 4">DSM 161</strain>
    </source>
</reference>
<dbReference type="EMBL" id="NHRY01000099">
    <property type="protein sequence ID" value="PPQ34594.1"/>
    <property type="molecule type" value="Genomic_DNA"/>
</dbReference>
<organism evidence="3 4">
    <name type="scientific">Rhodopila globiformis</name>
    <name type="common">Rhodopseudomonas globiformis</name>
    <dbReference type="NCBI Taxonomy" id="1071"/>
    <lineage>
        <taxon>Bacteria</taxon>
        <taxon>Pseudomonadati</taxon>
        <taxon>Pseudomonadota</taxon>
        <taxon>Alphaproteobacteria</taxon>
        <taxon>Acetobacterales</taxon>
        <taxon>Acetobacteraceae</taxon>
        <taxon>Rhodopila</taxon>
    </lineage>
</organism>
<evidence type="ECO:0008006" key="5">
    <source>
        <dbReference type="Google" id="ProtNLM"/>
    </source>
</evidence>
<evidence type="ECO:0000256" key="1">
    <source>
        <dbReference type="SAM" id="MobiDB-lite"/>
    </source>
</evidence>
<name>A0A2S6NIT6_RHOGL</name>
<dbReference type="AlphaFoldDB" id="A0A2S6NIT6"/>
<proteinExistence type="predicted"/>
<evidence type="ECO:0000313" key="4">
    <source>
        <dbReference type="Proteomes" id="UP000239724"/>
    </source>
</evidence>
<comment type="caution">
    <text evidence="3">The sequence shown here is derived from an EMBL/GenBank/DDBJ whole genome shotgun (WGS) entry which is preliminary data.</text>
</comment>
<dbReference type="RefSeq" id="WP_104518747.1">
    <property type="nucleotide sequence ID" value="NZ_NHRY01000099.1"/>
</dbReference>
<evidence type="ECO:0000313" key="3">
    <source>
        <dbReference type="EMBL" id="PPQ34594.1"/>
    </source>
</evidence>
<dbReference type="Proteomes" id="UP000239724">
    <property type="component" value="Unassembled WGS sequence"/>
</dbReference>
<feature type="region of interest" description="Disordered" evidence="1">
    <location>
        <begin position="95"/>
        <end position="122"/>
    </location>
</feature>
<keyword evidence="4" id="KW-1185">Reference proteome</keyword>